<evidence type="ECO:0000313" key="2">
    <source>
        <dbReference type="EMBL" id="KZL74655.1"/>
    </source>
</evidence>
<evidence type="ECO:0000256" key="1">
    <source>
        <dbReference type="PROSITE-ProRule" id="PRU00221"/>
    </source>
</evidence>
<keyword evidence="3" id="KW-1185">Reference proteome</keyword>
<dbReference type="Gene3D" id="2.130.10.10">
    <property type="entry name" value="YVTN repeat-like/Quinoprotein amine dehydrogenase"/>
    <property type="match status" value="2"/>
</dbReference>
<accession>A0A161VTF3</accession>
<dbReference type="STRING" id="708197.A0A161VTF3"/>
<dbReference type="Proteomes" id="UP000076552">
    <property type="component" value="Unassembled WGS sequence"/>
</dbReference>
<dbReference type="InterPro" id="IPR001680">
    <property type="entry name" value="WD40_rpt"/>
</dbReference>
<organism evidence="2 3">
    <name type="scientific">Colletotrichum tofieldiae</name>
    <dbReference type="NCBI Taxonomy" id="708197"/>
    <lineage>
        <taxon>Eukaryota</taxon>
        <taxon>Fungi</taxon>
        <taxon>Dikarya</taxon>
        <taxon>Ascomycota</taxon>
        <taxon>Pezizomycotina</taxon>
        <taxon>Sordariomycetes</taxon>
        <taxon>Hypocreomycetidae</taxon>
        <taxon>Glomerellales</taxon>
        <taxon>Glomerellaceae</taxon>
        <taxon>Colletotrichum</taxon>
        <taxon>Colletotrichum spaethianum species complex</taxon>
    </lineage>
</organism>
<reference evidence="2 3" key="1">
    <citation type="submission" date="2015-06" db="EMBL/GenBank/DDBJ databases">
        <title>Survival trade-offs in plant roots during colonization by closely related pathogenic and mutualistic fungi.</title>
        <authorList>
            <person name="Hacquard S."/>
            <person name="Kracher B."/>
            <person name="Hiruma K."/>
            <person name="Weinman A."/>
            <person name="Muench P."/>
            <person name="Garrido Oter R."/>
            <person name="Ver Loren van Themaat E."/>
            <person name="Dallerey J.-F."/>
            <person name="Damm U."/>
            <person name="Henrissat B."/>
            <person name="Lespinet O."/>
            <person name="Thon M."/>
            <person name="Kemen E."/>
            <person name="McHardy A.C."/>
            <person name="Schulze-Lefert P."/>
            <person name="O'Connell R.J."/>
        </authorList>
    </citation>
    <scope>NUCLEOTIDE SEQUENCE [LARGE SCALE GENOMIC DNA]</scope>
    <source>
        <strain evidence="2 3">0861</strain>
    </source>
</reference>
<dbReference type="InterPro" id="IPR011044">
    <property type="entry name" value="Quino_amine_DH_bsu"/>
</dbReference>
<comment type="caution">
    <text evidence="2">The sequence shown here is derived from an EMBL/GenBank/DDBJ whole genome shotgun (WGS) entry which is preliminary data.</text>
</comment>
<protein>
    <submittedName>
        <fullName evidence="2">Ribosome assembly protein 4</fullName>
    </submittedName>
</protein>
<proteinExistence type="predicted"/>
<dbReference type="SUPFAM" id="SSF50969">
    <property type="entry name" value="YVTN repeat-like/Quinoprotein amine dehydrogenase"/>
    <property type="match status" value="1"/>
</dbReference>
<feature type="repeat" description="WD" evidence="1">
    <location>
        <begin position="407"/>
        <end position="448"/>
    </location>
</feature>
<dbReference type="PANTHER" id="PTHR19879:SF9">
    <property type="entry name" value="TRANSCRIPTION INITIATION FACTOR TFIID SUBUNIT 5"/>
    <property type="match status" value="1"/>
</dbReference>
<dbReference type="PROSITE" id="PS50082">
    <property type="entry name" value="WD_REPEATS_2"/>
    <property type="match status" value="1"/>
</dbReference>
<name>A0A161VTF3_9PEZI</name>
<dbReference type="PANTHER" id="PTHR19879">
    <property type="entry name" value="TRANSCRIPTION INITIATION FACTOR TFIID"/>
    <property type="match status" value="1"/>
</dbReference>
<dbReference type="AlphaFoldDB" id="A0A161VTF3"/>
<sequence length="577" mass="63031">MAGSHTNGFGPECQKLQSSLAPASAAVRGFISAHPDTQVQLSPLLEELLRLPDVVIALLRDAASCEGEEQLLLETRQVPAFCNNIVRQIEGAFHERSGWPRRGDDAWRNTADRAAALGSCLATGRRTMSLAIDTFDLAKHLRRAEEAGESPPYATSAILQEINAIKEESNRQSPSEQSTLLRKVAVFLDFLKTYIDNQSTTVPVSDMARLAVTASNAGASTYSMSGSPSVSGDLYPAPALLPAAPSPVTFRHVGKVVMNLEKEPVNIRFTSDNDPTSFAVSSFFKDISLFDASTAQRRRSIKVKGAHMVFSPMKDLVAVTTEHLEDGLHRNPKPILTSHDMVNFERPALYVVDWVNDNGPNPRRFMLQWHGIRPYSFSPDGQLLAIKGVRNRVEIVTSAKGQGYSVLRSHTDEVTHAEFTADGARLVTMSRDGTLRVSSVESGRNIAKIEIEHWRNPLQLAVSPTGVIASIWGRTVTIWDYETSAMNSYNLEIARGSEGIPLAISPDLRWVAYRSDDGADVTELATGKVVYSARLESGFAVSAAFSGNGKYLVVGRCMNGHHARADSGILNVWEVQT</sequence>
<dbReference type="EMBL" id="LFIV01000030">
    <property type="protein sequence ID" value="KZL74655.1"/>
    <property type="molecule type" value="Genomic_DNA"/>
</dbReference>
<gene>
    <name evidence="2" type="ORF">CT0861_07953</name>
</gene>
<dbReference type="InterPro" id="IPR015943">
    <property type="entry name" value="WD40/YVTN_repeat-like_dom_sf"/>
</dbReference>
<evidence type="ECO:0000313" key="3">
    <source>
        <dbReference type="Proteomes" id="UP000076552"/>
    </source>
</evidence>
<keyword evidence="1" id="KW-0853">WD repeat</keyword>